<comment type="caution">
    <text evidence="4">The sequence shown here is derived from an EMBL/GenBank/DDBJ whole genome shotgun (WGS) entry which is preliminary data.</text>
</comment>
<dbReference type="AlphaFoldDB" id="A0AAV5VV39"/>
<dbReference type="PROSITE" id="PS50015">
    <property type="entry name" value="SAP_B"/>
    <property type="match status" value="1"/>
</dbReference>
<dbReference type="Proteomes" id="UP001432322">
    <property type="component" value="Unassembled WGS sequence"/>
</dbReference>
<gene>
    <name evidence="4" type="ORF">PFISCL1PPCAC_14595</name>
</gene>
<dbReference type="EMBL" id="BTSY01000004">
    <property type="protein sequence ID" value="GMT23298.1"/>
    <property type="molecule type" value="Genomic_DNA"/>
</dbReference>
<name>A0AAV5VV39_9BILA</name>
<sequence>LKMRSAFLLFAFIAAVSSTAILRNPEQTKNVKMHQKPKGWFMKPYYHTFMETGKADVLSGMFCKLCEDLVGSLEGMAEETAMDYLEKYTKEMCDELPFPNLQTDCYNYIISV</sequence>
<feature type="non-terminal residue" evidence="4">
    <location>
        <position position="1"/>
    </location>
</feature>
<dbReference type="InterPro" id="IPR008139">
    <property type="entry name" value="SaposinB_dom"/>
</dbReference>
<evidence type="ECO:0000256" key="1">
    <source>
        <dbReference type="ARBA" id="ARBA00023157"/>
    </source>
</evidence>
<accession>A0AAV5VV39</accession>
<feature type="non-terminal residue" evidence="4">
    <location>
        <position position="112"/>
    </location>
</feature>
<evidence type="ECO:0000313" key="5">
    <source>
        <dbReference type="Proteomes" id="UP001432322"/>
    </source>
</evidence>
<feature type="domain" description="Saposin B-type" evidence="3">
    <location>
        <begin position="59"/>
        <end position="112"/>
    </location>
</feature>
<keyword evidence="5" id="KW-1185">Reference proteome</keyword>
<keyword evidence="1" id="KW-1015">Disulfide bond</keyword>
<organism evidence="4 5">
    <name type="scientific">Pristionchus fissidentatus</name>
    <dbReference type="NCBI Taxonomy" id="1538716"/>
    <lineage>
        <taxon>Eukaryota</taxon>
        <taxon>Metazoa</taxon>
        <taxon>Ecdysozoa</taxon>
        <taxon>Nematoda</taxon>
        <taxon>Chromadorea</taxon>
        <taxon>Rhabditida</taxon>
        <taxon>Rhabditina</taxon>
        <taxon>Diplogasteromorpha</taxon>
        <taxon>Diplogasteroidea</taxon>
        <taxon>Neodiplogasteridae</taxon>
        <taxon>Pristionchus</taxon>
    </lineage>
</organism>
<dbReference type="InterPro" id="IPR011001">
    <property type="entry name" value="Saposin-like"/>
</dbReference>
<dbReference type="Gene3D" id="1.10.225.10">
    <property type="entry name" value="Saposin-like"/>
    <property type="match status" value="1"/>
</dbReference>
<evidence type="ECO:0000259" key="3">
    <source>
        <dbReference type="PROSITE" id="PS50015"/>
    </source>
</evidence>
<feature type="chain" id="PRO_5043327515" description="Saposin B-type domain-containing protein" evidence="2">
    <location>
        <begin position="19"/>
        <end position="112"/>
    </location>
</feature>
<proteinExistence type="predicted"/>
<dbReference type="SUPFAM" id="SSF47862">
    <property type="entry name" value="Saposin"/>
    <property type="match status" value="1"/>
</dbReference>
<evidence type="ECO:0000256" key="2">
    <source>
        <dbReference type="SAM" id="SignalP"/>
    </source>
</evidence>
<protein>
    <recommendedName>
        <fullName evidence="3">Saposin B-type domain-containing protein</fullName>
    </recommendedName>
</protein>
<feature type="signal peptide" evidence="2">
    <location>
        <begin position="1"/>
        <end position="18"/>
    </location>
</feature>
<keyword evidence="2" id="KW-0732">Signal</keyword>
<reference evidence="4" key="1">
    <citation type="submission" date="2023-10" db="EMBL/GenBank/DDBJ databases">
        <title>Genome assembly of Pristionchus species.</title>
        <authorList>
            <person name="Yoshida K."/>
            <person name="Sommer R.J."/>
        </authorList>
    </citation>
    <scope>NUCLEOTIDE SEQUENCE</scope>
    <source>
        <strain evidence="4">RS5133</strain>
    </source>
</reference>
<evidence type="ECO:0000313" key="4">
    <source>
        <dbReference type="EMBL" id="GMT23298.1"/>
    </source>
</evidence>